<feature type="domain" description="AB hydrolase-1" evidence="1">
    <location>
        <begin position="33"/>
        <end position="246"/>
    </location>
</feature>
<organism evidence="2 3">
    <name type="scientific">Acinetobacter wuhouensis</name>
    <dbReference type="NCBI Taxonomy" id="1879050"/>
    <lineage>
        <taxon>Bacteria</taxon>
        <taxon>Pseudomonadati</taxon>
        <taxon>Pseudomonadota</taxon>
        <taxon>Gammaproteobacteria</taxon>
        <taxon>Moraxellales</taxon>
        <taxon>Moraxellaceae</taxon>
        <taxon>Acinetobacter</taxon>
    </lineage>
</organism>
<dbReference type="Gene3D" id="3.40.50.1820">
    <property type="entry name" value="alpha/beta hydrolase"/>
    <property type="match status" value="1"/>
</dbReference>
<evidence type="ECO:0000313" key="2">
    <source>
        <dbReference type="EMBL" id="AYO55148.1"/>
    </source>
</evidence>
<proteinExistence type="predicted"/>
<dbReference type="SUPFAM" id="SSF53474">
    <property type="entry name" value="alpha/beta-Hydrolases"/>
    <property type="match status" value="1"/>
</dbReference>
<protein>
    <submittedName>
        <fullName evidence="2">Alpha/beta hydrolase</fullName>
    </submittedName>
</protein>
<dbReference type="PANTHER" id="PTHR43798">
    <property type="entry name" value="MONOACYLGLYCEROL LIPASE"/>
    <property type="match status" value="1"/>
</dbReference>
<gene>
    <name evidence="2" type="ORF">CDG68_16450</name>
</gene>
<dbReference type="GO" id="GO:0016787">
    <property type="term" value="F:hydrolase activity"/>
    <property type="evidence" value="ECO:0007669"/>
    <property type="project" value="UniProtKB-KW"/>
</dbReference>
<reference evidence="2 3" key="1">
    <citation type="submission" date="2018-10" db="EMBL/GenBank/DDBJ databases">
        <title>The complete genome of Acinetobacter wuhouensis strain WCHAW010062.</title>
        <authorList>
            <person name="Hu Y."/>
            <person name="Long H."/>
            <person name="Feng Y."/>
            <person name="Zong Z."/>
        </authorList>
    </citation>
    <scope>NUCLEOTIDE SEQUENCE [LARGE SCALE GENOMIC DNA]</scope>
    <source>
        <strain evidence="2 3">WCHAW010062</strain>
    </source>
</reference>
<dbReference type="InterPro" id="IPR000073">
    <property type="entry name" value="AB_hydrolase_1"/>
</dbReference>
<dbReference type="GO" id="GO:0016020">
    <property type="term" value="C:membrane"/>
    <property type="evidence" value="ECO:0007669"/>
    <property type="project" value="TreeGrafter"/>
</dbReference>
<name>A0A3G2T4I9_9GAMM</name>
<evidence type="ECO:0000313" key="3">
    <source>
        <dbReference type="Proteomes" id="UP000279962"/>
    </source>
</evidence>
<dbReference type="PANTHER" id="PTHR43798:SF33">
    <property type="entry name" value="HYDROLASE, PUTATIVE (AFU_ORTHOLOGUE AFUA_2G14860)-RELATED"/>
    <property type="match status" value="1"/>
</dbReference>
<dbReference type="EMBL" id="CP033133">
    <property type="protein sequence ID" value="AYO55148.1"/>
    <property type="molecule type" value="Genomic_DNA"/>
</dbReference>
<dbReference type="AlphaFoldDB" id="A0A3G2T4I9"/>
<dbReference type="InterPro" id="IPR050266">
    <property type="entry name" value="AB_hydrolase_sf"/>
</dbReference>
<dbReference type="InterPro" id="IPR029058">
    <property type="entry name" value="AB_hydrolase_fold"/>
</dbReference>
<keyword evidence="2" id="KW-0378">Hydrolase</keyword>
<accession>A0A3G2T4I9</accession>
<evidence type="ECO:0000259" key="1">
    <source>
        <dbReference type="Pfam" id="PF00561"/>
    </source>
</evidence>
<sequence length="265" mass="30049">MDMQTAESWIDLTAHLQLYVKSWTPEQLQHQIPIILLHDSLGSVQLWRDFPEQLAQMTGRIVITYDRLGFGQSSANPETLKVDFVSTEATTHFAKVLEHFNIQDFIVMGHSVGGGMACCCAAHYQNHCKALITMSAQAMVEELTLSGIREAKAMFQQAGQLDRLKKYHGEKAQWVLNAWTETWLSPEFKDWSLDAFLHQVHSPLLVIHGELDEYGSLAQPQRFIDHTQGKSQQEIILGAHHMPYKEQPELILSLIQGFLNSLNIA</sequence>
<dbReference type="Proteomes" id="UP000279962">
    <property type="component" value="Chromosome"/>
</dbReference>
<dbReference type="Pfam" id="PF00561">
    <property type="entry name" value="Abhydrolase_1"/>
    <property type="match status" value="1"/>
</dbReference>